<gene>
    <name evidence="2" type="ORF">SAMN02745218_02433</name>
</gene>
<dbReference type="AlphaFoldDB" id="A0A1M5C6I4"/>
<dbReference type="Proteomes" id="UP000184196">
    <property type="component" value="Unassembled WGS sequence"/>
</dbReference>
<reference evidence="3" key="1">
    <citation type="submission" date="2016-11" db="EMBL/GenBank/DDBJ databases">
        <authorList>
            <person name="Varghese N."/>
            <person name="Submissions S."/>
        </authorList>
    </citation>
    <scope>NUCLEOTIDE SEQUENCE [LARGE SCALE GENOMIC DNA]</scope>
    <source>
        <strain evidence="3">DSM 11792</strain>
    </source>
</reference>
<evidence type="ECO:0000256" key="1">
    <source>
        <dbReference type="SAM" id="Phobius"/>
    </source>
</evidence>
<dbReference type="Pfam" id="PF12670">
    <property type="entry name" value="DUF3792"/>
    <property type="match status" value="1"/>
</dbReference>
<feature type="transmembrane region" description="Helical" evidence="1">
    <location>
        <begin position="47"/>
        <end position="68"/>
    </location>
</feature>
<sequence length="131" mass="13666">MINNETSGSFNIGEVFRGTLLGLAVSFLGSALIGTGYYFTRLPESSLPWFAAGLFFLSILIGACSAASRAGNRGLFHGLGVALLFFIISWLLASILFPSPILPVSLIQKLILAIVAGALGGILGVGFSDQD</sequence>
<feature type="transmembrane region" description="Helical" evidence="1">
    <location>
        <begin position="20"/>
        <end position="40"/>
    </location>
</feature>
<keyword evidence="1" id="KW-0812">Transmembrane</keyword>
<keyword evidence="1" id="KW-1133">Transmembrane helix</keyword>
<dbReference type="NCBIfam" id="TIGR04086">
    <property type="entry name" value="TIGR04086_membr"/>
    <property type="match status" value="1"/>
</dbReference>
<dbReference type="EMBL" id="FQUW01000034">
    <property type="protein sequence ID" value="SHF50290.1"/>
    <property type="molecule type" value="Genomic_DNA"/>
</dbReference>
<accession>A0A1M5C6I4</accession>
<protein>
    <submittedName>
        <fullName evidence="2">Putative membrane protein, TIGR04086 family</fullName>
    </submittedName>
</protein>
<dbReference type="RefSeq" id="WP_051618239.1">
    <property type="nucleotide sequence ID" value="NZ_FQUW01000034.1"/>
</dbReference>
<feature type="transmembrane region" description="Helical" evidence="1">
    <location>
        <begin position="74"/>
        <end position="98"/>
    </location>
</feature>
<organism evidence="2 3">
    <name type="scientific">Desulfofundulus australicus DSM 11792</name>
    <dbReference type="NCBI Taxonomy" id="1121425"/>
    <lineage>
        <taxon>Bacteria</taxon>
        <taxon>Bacillati</taxon>
        <taxon>Bacillota</taxon>
        <taxon>Clostridia</taxon>
        <taxon>Eubacteriales</taxon>
        <taxon>Peptococcaceae</taxon>
        <taxon>Desulfofundulus</taxon>
    </lineage>
</organism>
<keyword evidence="3" id="KW-1185">Reference proteome</keyword>
<proteinExistence type="predicted"/>
<name>A0A1M5C6I4_9FIRM</name>
<feature type="transmembrane region" description="Helical" evidence="1">
    <location>
        <begin position="110"/>
        <end position="128"/>
    </location>
</feature>
<evidence type="ECO:0000313" key="2">
    <source>
        <dbReference type="EMBL" id="SHF50290.1"/>
    </source>
</evidence>
<evidence type="ECO:0000313" key="3">
    <source>
        <dbReference type="Proteomes" id="UP000184196"/>
    </source>
</evidence>
<keyword evidence="1" id="KW-0472">Membrane</keyword>
<dbReference type="InterPro" id="IPR023804">
    <property type="entry name" value="DUF3792_TM"/>
</dbReference>